<dbReference type="PROSITE" id="PS50011">
    <property type="entry name" value="PROTEIN_KINASE_DOM"/>
    <property type="match status" value="1"/>
</dbReference>
<dbReference type="SUPFAM" id="SSF56112">
    <property type="entry name" value="Protein kinase-like (PK-like)"/>
    <property type="match status" value="1"/>
</dbReference>
<dbReference type="InterPro" id="IPR000719">
    <property type="entry name" value="Prot_kinase_dom"/>
</dbReference>
<evidence type="ECO:0000256" key="7">
    <source>
        <dbReference type="SAM" id="Phobius"/>
    </source>
</evidence>
<dbReference type="Gene3D" id="3.30.200.20">
    <property type="entry name" value="Phosphorylase Kinase, domain 1"/>
    <property type="match status" value="1"/>
</dbReference>
<dbReference type="EMBL" id="BSRI01000002">
    <property type="protein sequence ID" value="GLV59514.1"/>
    <property type="molecule type" value="Genomic_DNA"/>
</dbReference>
<dbReference type="PROSITE" id="PS00108">
    <property type="entry name" value="PROTEIN_KINASE_ST"/>
    <property type="match status" value="1"/>
</dbReference>
<evidence type="ECO:0000256" key="6">
    <source>
        <dbReference type="PROSITE-ProRule" id="PRU10141"/>
    </source>
</evidence>
<dbReference type="Gene3D" id="1.10.510.10">
    <property type="entry name" value="Transferase(Phosphotransferase) domain 1"/>
    <property type="match status" value="1"/>
</dbReference>
<dbReference type="InterPro" id="IPR011009">
    <property type="entry name" value="Kinase-like_dom_sf"/>
</dbReference>
<evidence type="ECO:0000259" key="8">
    <source>
        <dbReference type="PROSITE" id="PS50011"/>
    </source>
</evidence>
<protein>
    <recommendedName>
        <fullName evidence="1">non-specific serine/threonine protein kinase</fullName>
        <ecNumber evidence="1">2.7.11.1</ecNumber>
    </recommendedName>
</protein>
<keyword evidence="3 6" id="KW-0547">Nucleotide-binding</keyword>
<dbReference type="PANTHER" id="PTHR43289">
    <property type="entry name" value="MITOGEN-ACTIVATED PROTEIN KINASE KINASE KINASE 20-RELATED"/>
    <property type="match status" value="1"/>
</dbReference>
<evidence type="ECO:0000256" key="2">
    <source>
        <dbReference type="ARBA" id="ARBA00022679"/>
    </source>
</evidence>
<proteinExistence type="predicted"/>
<gene>
    <name evidence="9" type="ORF">KDH_63400</name>
</gene>
<evidence type="ECO:0000313" key="10">
    <source>
        <dbReference type="Proteomes" id="UP001344906"/>
    </source>
</evidence>
<feature type="transmembrane region" description="Helical" evidence="7">
    <location>
        <begin position="346"/>
        <end position="367"/>
    </location>
</feature>
<dbReference type="PROSITE" id="PS00107">
    <property type="entry name" value="PROTEIN_KINASE_ATP"/>
    <property type="match status" value="1"/>
</dbReference>
<sequence length="580" mass="64148">MTASRGQHLIGKMLGSCVLEKLLGYGGSSAVFLAQQQNPTRKVAVKVFLPRASMDIRMQRDFYRRFLREAEAVSKLEHANILPIYSYGEQDGLPYIVMPYMPGGTLAEYMSKRGPLSLQEARWYLEQLAAALDFAHQHGCVHCDVKPANILLDSDGHVILSDFGIARVTRPASDPVEATDVKHSEALLGTPDYISPEQALGRHLDGRSDIYSLGVTLFFVLSKRLPFRADSTIALALLHVHEPPPSLALIRADITPLLDRVVRKALAKDPDDRFQTAQELSRAFSAAVAIGESRSTTTRPPELAFLDDEKYLAGPEAHPLPPTPRPIVRVKPTWVREWSATRLKRGILILMALIIIIATTGFSIKLMNGAPSRNQSAPTTIAARTTVTPTPPPMPTNPFALPGNWPQGTNAFFDQEHRYHIINTQAENAMPAPFQDYQVQDFKLSVKMLEATSKKEGPDFQGVIFRVAPDQSFFYLFEVSPRDNQECVFSRFSSSDPHQVWYTIKNRRSAALKSGTGESNTITVEARGNTFSFSINGVPWLDQPLADPSARGVKPGQIGVYVENQGEEVIFSDLTVGALK</sequence>
<evidence type="ECO:0000256" key="3">
    <source>
        <dbReference type="ARBA" id="ARBA00022741"/>
    </source>
</evidence>
<dbReference type="CDD" id="cd14014">
    <property type="entry name" value="STKc_PknB_like"/>
    <property type="match status" value="1"/>
</dbReference>
<evidence type="ECO:0000313" key="9">
    <source>
        <dbReference type="EMBL" id="GLV59514.1"/>
    </source>
</evidence>
<keyword evidence="10" id="KW-1185">Reference proteome</keyword>
<feature type="domain" description="Protein kinase" evidence="8">
    <location>
        <begin position="17"/>
        <end position="285"/>
    </location>
</feature>
<organism evidence="9 10">
    <name type="scientific">Dictyobacter halimunensis</name>
    <dbReference type="NCBI Taxonomy" id="3026934"/>
    <lineage>
        <taxon>Bacteria</taxon>
        <taxon>Bacillati</taxon>
        <taxon>Chloroflexota</taxon>
        <taxon>Ktedonobacteria</taxon>
        <taxon>Ktedonobacterales</taxon>
        <taxon>Dictyobacteraceae</taxon>
        <taxon>Dictyobacter</taxon>
    </lineage>
</organism>
<keyword evidence="5 6" id="KW-0067">ATP-binding</keyword>
<dbReference type="Proteomes" id="UP001344906">
    <property type="component" value="Unassembled WGS sequence"/>
</dbReference>
<evidence type="ECO:0000256" key="5">
    <source>
        <dbReference type="ARBA" id="ARBA00022840"/>
    </source>
</evidence>
<comment type="caution">
    <text evidence="9">The sequence shown here is derived from an EMBL/GenBank/DDBJ whole genome shotgun (WGS) entry which is preliminary data.</text>
</comment>
<keyword evidence="7" id="KW-0472">Membrane</keyword>
<reference evidence="9 10" key="1">
    <citation type="submission" date="2023-02" db="EMBL/GenBank/DDBJ databases">
        <title>Dictyobacter halimunensis sp. nov., a new member of the class Ktedonobacteria from forest soil in a geothermal area.</title>
        <authorList>
            <person name="Rachmania M.K."/>
            <person name="Ningsih F."/>
            <person name="Sakai Y."/>
            <person name="Yabe S."/>
            <person name="Yokota A."/>
            <person name="Sjamsuridzal W."/>
        </authorList>
    </citation>
    <scope>NUCLEOTIDE SEQUENCE [LARGE SCALE GENOMIC DNA]</scope>
    <source>
        <strain evidence="9 10">S3.2.2.5</strain>
    </source>
</reference>
<dbReference type="SMART" id="SM00220">
    <property type="entry name" value="S_TKc"/>
    <property type="match status" value="1"/>
</dbReference>
<keyword evidence="2" id="KW-0808">Transferase</keyword>
<dbReference type="Pfam" id="PF00069">
    <property type="entry name" value="Pkinase"/>
    <property type="match status" value="1"/>
</dbReference>
<dbReference type="InterPro" id="IPR008271">
    <property type="entry name" value="Ser/Thr_kinase_AS"/>
</dbReference>
<dbReference type="Gene3D" id="2.60.120.560">
    <property type="entry name" value="Exo-inulinase, domain 1"/>
    <property type="match status" value="1"/>
</dbReference>
<evidence type="ECO:0000256" key="1">
    <source>
        <dbReference type="ARBA" id="ARBA00012513"/>
    </source>
</evidence>
<dbReference type="RefSeq" id="WP_338256191.1">
    <property type="nucleotide sequence ID" value="NZ_BSRI01000002.1"/>
</dbReference>
<dbReference type="EC" id="2.7.11.1" evidence="1"/>
<keyword evidence="4" id="KW-0418">Kinase</keyword>
<accession>A0ABQ6G335</accession>
<name>A0ABQ6G335_9CHLR</name>
<evidence type="ECO:0000256" key="4">
    <source>
        <dbReference type="ARBA" id="ARBA00022777"/>
    </source>
</evidence>
<dbReference type="PANTHER" id="PTHR43289:SF6">
    <property type="entry name" value="SERINE_THREONINE-PROTEIN KINASE NEKL-3"/>
    <property type="match status" value="1"/>
</dbReference>
<feature type="binding site" evidence="6">
    <location>
        <position position="46"/>
    </location>
    <ligand>
        <name>ATP</name>
        <dbReference type="ChEBI" id="CHEBI:30616"/>
    </ligand>
</feature>
<keyword evidence="7" id="KW-0812">Transmembrane</keyword>
<keyword evidence="7" id="KW-1133">Transmembrane helix</keyword>
<dbReference type="InterPro" id="IPR017441">
    <property type="entry name" value="Protein_kinase_ATP_BS"/>
</dbReference>